<dbReference type="AlphaFoldDB" id="A0A0E9V4P5"/>
<proteinExistence type="predicted"/>
<sequence length="35" mass="4125">MNFILNVKRTCSIPGTRRNMRFILYCLLIVHCSPN</sequence>
<reference evidence="1" key="2">
    <citation type="journal article" date="2015" name="Fish Shellfish Immunol.">
        <title>Early steps in the European eel (Anguilla anguilla)-Vibrio vulnificus interaction in the gills: Role of the RtxA13 toxin.</title>
        <authorList>
            <person name="Callol A."/>
            <person name="Pajuelo D."/>
            <person name="Ebbesson L."/>
            <person name="Teles M."/>
            <person name="MacKenzie S."/>
            <person name="Amaro C."/>
        </authorList>
    </citation>
    <scope>NUCLEOTIDE SEQUENCE</scope>
</reference>
<organism evidence="1">
    <name type="scientific">Anguilla anguilla</name>
    <name type="common">European freshwater eel</name>
    <name type="synonym">Muraena anguilla</name>
    <dbReference type="NCBI Taxonomy" id="7936"/>
    <lineage>
        <taxon>Eukaryota</taxon>
        <taxon>Metazoa</taxon>
        <taxon>Chordata</taxon>
        <taxon>Craniata</taxon>
        <taxon>Vertebrata</taxon>
        <taxon>Euteleostomi</taxon>
        <taxon>Actinopterygii</taxon>
        <taxon>Neopterygii</taxon>
        <taxon>Teleostei</taxon>
        <taxon>Anguilliformes</taxon>
        <taxon>Anguillidae</taxon>
        <taxon>Anguilla</taxon>
    </lineage>
</organism>
<reference evidence="1" key="1">
    <citation type="submission" date="2014-11" db="EMBL/GenBank/DDBJ databases">
        <authorList>
            <person name="Amaro Gonzalez C."/>
        </authorList>
    </citation>
    <scope>NUCLEOTIDE SEQUENCE</scope>
</reference>
<evidence type="ECO:0000313" key="1">
    <source>
        <dbReference type="EMBL" id="JAH73012.1"/>
    </source>
</evidence>
<accession>A0A0E9V4P5</accession>
<dbReference type="EMBL" id="GBXM01035565">
    <property type="protein sequence ID" value="JAH73012.1"/>
    <property type="molecule type" value="Transcribed_RNA"/>
</dbReference>
<name>A0A0E9V4P5_ANGAN</name>
<protein>
    <submittedName>
        <fullName evidence="1">Uncharacterized protein</fullName>
    </submittedName>
</protein>